<dbReference type="Proteomes" id="UP001142462">
    <property type="component" value="Unassembled WGS sequence"/>
</dbReference>
<name>A0A9W6H666_9MICO</name>
<proteinExistence type="predicted"/>
<dbReference type="EMBL" id="BSEJ01000021">
    <property type="protein sequence ID" value="GLJ62992.1"/>
    <property type="molecule type" value="Genomic_DNA"/>
</dbReference>
<evidence type="ECO:0000313" key="3">
    <source>
        <dbReference type="Proteomes" id="UP001142462"/>
    </source>
</evidence>
<dbReference type="Gene3D" id="3.40.190.10">
    <property type="entry name" value="Periplasmic binding protein-like II"/>
    <property type="match status" value="1"/>
</dbReference>
<sequence>MSRHARAAVRRARAAARALCAGLAIGALLAAPGCGLRVPEDPDGTLDRVIADGVLEVGATDEEGLVEEGPGGAAEGPLADLAEGFADEVGARVEWTWASEESLVGLLERGSIDLAVGGFTDQTPWVDRVGVTRGYPGVPGAEGRSIVMLVPLGENRLLSALESHLDEKVGG</sequence>
<keyword evidence="1" id="KW-0732">Signal</keyword>
<dbReference type="SUPFAM" id="SSF53850">
    <property type="entry name" value="Periplasmic binding protein-like II"/>
    <property type="match status" value="1"/>
</dbReference>
<dbReference type="RefSeq" id="WP_271174667.1">
    <property type="nucleotide sequence ID" value="NZ_BSEJ01000021.1"/>
</dbReference>
<reference evidence="2" key="1">
    <citation type="journal article" date="2014" name="Int. J. Syst. Evol. Microbiol.">
        <title>Complete genome sequence of Corynebacterium casei LMG S-19264T (=DSM 44701T), isolated from a smear-ripened cheese.</title>
        <authorList>
            <consortium name="US DOE Joint Genome Institute (JGI-PGF)"/>
            <person name="Walter F."/>
            <person name="Albersmeier A."/>
            <person name="Kalinowski J."/>
            <person name="Ruckert C."/>
        </authorList>
    </citation>
    <scope>NUCLEOTIDE SEQUENCE</scope>
    <source>
        <strain evidence="2">VKM Ac-1020</strain>
    </source>
</reference>
<evidence type="ECO:0008006" key="4">
    <source>
        <dbReference type="Google" id="ProtNLM"/>
    </source>
</evidence>
<keyword evidence="3" id="KW-1185">Reference proteome</keyword>
<reference evidence="2" key="2">
    <citation type="submission" date="2023-01" db="EMBL/GenBank/DDBJ databases">
        <authorList>
            <person name="Sun Q."/>
            <person name="Evtushenko L."/>
        </authorList>
    </citation>
    <scope>NUCLEOTIDE SEQUENCE</scope>
    <source>
        <strain evidence="2">VKM Ac-1020</strain>
    </source>
</reference>
<accession>A0A9W6H666</accession>
<evidence type="ECO:0000256" key="1">
    <source>
        <dbReference type="SAM" id="SignalP"/>
    </source>
</evidence>
<comment type="caution">
    <text evidence="2">The sequence shown here is derived from an EMBL/GenBank/DDBJ whole genome shotgun (WGS) entry which is preliminary data.</text>
</comment>
<organism evidence="2 3">
    <name type="scientific">Microbacterium barkeri</name>
    <dbReference type="NCBI Taxonomy" id="33917"/>
    <lineage>
        <taxon>Bacteria</taxon>
        <taxon>Bacillati</taxon>
        <taxon>Actinomycetota</taxon>
        <taxon>Actinomycetes</taxon>
        <taxon>Micrococcales</taxon>
        <taxon>Microbacteriaceae</taxon>
        <taxon>Microbacterium</taxon>
    </lineage>
</organism>
<evidence type="ECO:0000313" key="2">
    <source>
        <dbReference type="EMBL" id="GLJ62992.1"/>
    </source>
</evidence>
<protein>
    <recommendedName>
        <fullName evidence="4">Extracellular solute-binding protein (Family 3)</fullName>
    </recommendedName>
</protein>
<dbReference type="AlphaFoldDB" id="A0A9W6H666"/>
<gene>
    <name evidence="2" type="ORF">GCM10017576_31230</name>
</gene>
<feature type="chain" id="PRO_5040789550" description="Extracellular solute-binding protein (Family 3)" evidence="1">
    <location>
        <begin position="31"/>
        <end position="171"/>
    </location>
</feature>
<feature type="signal peptide" evidence="1">
    <location>
        <begin position="1"/>
        <end position="30"/>
    </location>
</feature>